<dbReference type="InterPro" id="IPR024078">
    <property type="entry name" value="LmbE-like_dom_sf"/>
</dbReference>
<evidence type="ECO:0008006" key="3">
    <source>
        <dbReference type="Google" id="ProtNLM"/>
    </source>
</evidence>
<organism evidence="1 2">
    <name type="scientific">Thermogemmatispora tikiterensis</name>
    <dbReference type="NCBI Taxonomy" id="1825093"/>
    <lineage>
        <taxon>Bacteria</taxon>
        <taxon>Bacillati</taxon>
        <taxon>Chloroflexota</taxon>
        <taxon>Ktedonobacteria</taxon>
        <taxon>Thermogemmatisporales</taxon>
        <taxon>Thermogemmatisporaceae</taxon>
        <taxon>Thermogemmatispora</taxon>
    </lineage>
</organism>
<dbReference type="PANTHER" id="PTHR12993">
    <property type="entry name" value="N-ACETYLGLUCOSAMINYL-PHOSPHATIDYLINOSITOL DE-N-ACETYLASE-RELATED"/>
    <property type="match status" value="1"/>
</dbReference>
<keyword evidence="2" id="KW-1185">Reference proteome</keyword>
<proteinExistence type="predicted"/>
<name>A0A328VDJ9_9CHLR</name>
<reference evidence="1 2" key="1">
    <citation type="submission" date="2016-08" db="EMBL/GenBank/DDBJ databases">
        <title>Analysis of Carbohydrate Active Enzymes in Thermogemmatispora T81 Reveals Carbohydrate Degradation Ability.</title>
        <authorList>
            <person name="Tomazini A."/>
            <person name="Lal S."/>
            <person name="Stott M."/>
            <person name="Henrissat B."/>
            <person name="Polikarpov I."/>
            <person name="Sparling R."/>
            <person name="Levin D.B."/>
        </authorList>
    </citation>
    <scope>NUCLEOTIDE SEQUENCE [LARGE SCALE GENOMIC DNA]</scope>
    <source>
        <strain evidence="1 2">T81</strain>
    </source>
</reference>
<dbReference type="InterPro" id="IPR003737">
    <property type="entry name" value="GlcNAc_PI_deacetylase-related"/>
</dbReference>
<dbReference type="Gene3D" id="3.40.50.10320">
    <property type="entry name" value="LmbE-like"/>
    <property type="match status" value="1"/>
</dbReference>
<dbReference type="SUPFAM" id="SSF102588">
    <property type="entry name" value="LmbE-like"/>
    <property type="match status" value="1"/>
</dbReference>
<dbReference type="GO" id="GO:0016811">
    <property type="term" value="F:hydrolase activity, acting on carbon-nitrogen (but not peptide) bonds, in linear amides"/>
    <property type="evidence" value="ECO:0007669"/>
    <property type="project" value="TreeGrafter"/>
</dbReference>
<comment type="caution">
    <text evidence="1">The sequence shown here is derived from an EMBL/GenBank/DDBJ whole genome shotgun (WGS) entry which is preliminary data.</text>
</comment>
<protein>
    <recommendedName>
        <fullName evidence="3">GlcNAc-PI de-N-acetylase</fullName>
    </recommendedName>
</protein>
<evidence type="ECO:0000313" key="2">
    <source>
        <dbReference type="Proteomes" id="UP000248706"/>
    </source>
</evidence>
<dbReference type="PANTHER" id="PTHR12993:SF28">
    <property type="entry name" value="LMBE FAMILY PROTEIN"/>
    <property type="match status" value="1"/>
</dbReference>
<dbReference type="RefSeq" id="WP_189361605.1">
    <property type="nucleotide sequence ID" value="NZ_MCIF01000002.1"/>
</dbReference>
<evidence type="ECO:0000313" key="1">
    <source>
        <dbReference type="EMBL" id="RAQ95828.1"/>
    </source>
</evidence>
<accession>A0A328VDJ9</accession>
<dbReference type="Proteomes" id="UP000248706">
    <property type="component" value="Unassembled WGS sequence"/>
</dbReference>
<dbReference type="Pfam" id="PF02585">
    <property type="entry name" value="PIG-L"/>
    <property type="match status" value="1"/>
</dbReference>
<dbReference type="EMBL" id="MCIF01000002">
    <property type="protein sequence ID" value="RAQ95828.1"/>
    <property type="molecule type" value="Genomic_DNA"/>
</dbReference>
<sequence>MPESTSSVLLPPGGQRVLVVQAHPDDAEHLCGGTIALLAREGKEVHYLLVTRGDKGSDDLHLPPEQLARIREQEQREAASVLGVQSVIFLEGYSDGEVEPCLQLRREIALVIRQLRPDVVFTFDPWRKDEVHPDHRAVGICTVDAIACARGLWYYPEQLHDGITPHAVRQIYYFATDRPNHWVDIGTVVEQKAAALRCHASQTSRKDILQWIREKGIVAGAEHKFKIAEAFHHHAL</sequence>
<gene>
    <name evidence="1" type="ORF">A4R35_09795</name>
</gene>
<dbReference type="AlphaFoldDB" id="A0A328VDJ9"/>